<name>X1AC51_9ZZZZ</name>
<reference evidence="2" key="1">
    <citation type="journal article" date="2014" name="Front. Microbiol.">
        <title>High frequency of phylogenetically diverse reductive dehalogenase-homologous genes in deep subseafloor sedimentary metagenomes.</title>
        <authorList>
            <person name="Kawai M."/>
            <person name="Futagami T."/>
            <person name="Toyoda A."/>
            <person name="Takaki Y."/>
            <person name="Nishi S."/>
            <person name="Hori S."/>
            <person name="Arai W."/>
            <person name="Tsubouchi T."/>
            <person name="Morono Y."/>
            <person name="Uchiyama I."/>
            <person name="Ito T."/>
            <person name="Fujiyama A."/>
            <person name="Inagaki F."/>
            <person name="Takami H."/>
        </authorList>
    </citation>
    <scope>NUCLEOTIDE SEQUENCE</scope>
    <source>
        <strain evidence="2">Expedition CK06-06</strain>
    </source>
</reference>
<sequence length="202" mass="21980">VSENQKENPASLLEKSNIFKAKIPPGSKNLAESPPKKVQLAKNQMKSTALPGNVKEMPAKEHSITPKVPVDQQNSIPTSTVRSPQPGAVASLKKPPQKRPTSKDTAASKKSGAARSIPSGKPATKAKKPDRARTYDRIDNSKLKLQALAWFNDASKRMAVINSHIVREGGSVEGYQVTQIRRQDVVVSDGKKSWSLEFGLKH</sequence>
<feature type="region of interest" description="Disordered" evidence="1">
    <location>
        <begin position="1"/>
        <end position="135"/>
    </location>
</feature>
<gene>
    <name evidence="2" type="ORF">S01H4_16899</name>
</gene>
<evidence type="ECO:0000313" key="2">
    <source>
        <dbReference type="EMBL" id="GAG57706.1"/>
    </source>
</evidence>
<proteinExistence type="predicted"/>
<dbReference type="AlphaFoldDB" id="X1AC51"/>
<dbReference type="EMBL" id="BART01007425">
    <property type="protein sequence ID" value="GAG57706.1"/>
    <property type="molecule type" value="Genomic_DNA"/>
</dbReference>
<evidence type="ECO:0000256" key="1">
    <source>
        <dbReference type="SAM" id="MobiDB-lite"/>
    </source>
</evidence>
<organism evidence="2">
    <name type="scientific">marine sediment metagenome</name>
    <dbReference type="NCBI Taxonomy" id="412755"/>
    <lineage>
        <taxon>unclassified sequences</taxon>
        <taxon>metagenomes</taxon>
        <taxon>ecological metagenomes</taxon>
    </lineage>
</organism>
<protein>
    <submittedName>
        <fullName evidence="2">Uncharacterized protein</fullName>
    </submittedName>
</protein>
<feature type="compositionally biased region" description="Polar residues" evidence="1">
    <location>
        <begin position="71"/>
        <end position="83"/>
    </location>
</feature>
<accession>X1AC51</accession>
<feature type="non-terminal residue" evidence="2">
    <location>
        <position position="1"/>
    </location>
</feature>
<comment type="caution">
    <text evidence="2">The sequence shown here is derived from an EMBL/GenBank/DDBJ whole genome shotgun (WGS) entry which is preliminary data.</text>
</comment>